<gene>
    <name evidence="2" type="ORF">XNOV1_A032450</name>
</gene>
<feature type="region of interest" description="Disordered" evidence="1">
    <location>
        <begin position="292"/>
        <end position="359"/>
    </location>
</feature>
<organism evidence="2 3">
    <name type="scientific">Xyrichtys novacula</name>
    <name type="common">Pearly razorfish</name>
    <name type="synonym">Hemipteronotus novacula</name>
    <dbReference type="NCBI Taxonomy" id="13765"/>
    <lineage>
        <taxon>Eukaryota</taxon>
        <taxon>Metazoa</taxon>
        <taxon>Chordata</taxon>
        <taxon>Craniata</taxon>
        <taxon>Vertebrata</taxon>
        <taxon>Euteleostomi</taxon>
        <taxon>Actinopterygii</taxon>
        <taxon>Neopterygii</taxon>
        <taxon>Teleostei</taxon>
        <taxon>Neoteleostei</taxon>
        <taxon>Acanthomorphata</taxon>
        <taxon>Eupercaria</taxon>
        <taxon>Labriformes</taxon>
        <taxon>Labridae</taxon>
        <taxon>Xyrichtys</taxon>
    </lineage>
</organism>
<name>A0AAV1FGF7_XYRNO</name>
<feature type="compositionally biased region" description="Acidic residues" evidence="1">
    <location>
        <begin position="296"/>
        <end position="309"/>
    </location>
</feature>
<dbReference type="AlphaFoldDB" id="A0AAV1FGF7"/>
<sequence length="676" mass="77129">MKGDDIIKECDVIKERDVITDIKDCDDVITDRQTSEPTEDCRNTEETMQSTRTTMNMDRTIPVIQPTILRPIVVTFVQQLSESQWTTIKHGSLDQETKDMITDMCVDIVGTVAKYISIALEMRESKECPPKSPKGSITEKDVHAILGDSINSTIADVLGIKEDIRSRTTEEVNDLVVQEVTERINSNGVSRGPGQQATKSFCYRLRKMVIRIGKIMLMCCGNYCDYPDSRSIWSLTPTKTEVQEEDVKEEEPVGDHFQTPVTPFMEDEPEMFHSESPKHETFQAVKSILSEHRDDLDDSDSEDDLSEEELSQHLSRADRDTNETASEIVKIVCGDSVSQEPEASSVREATPPTNTKKTRERKIIRRIKMFFTKRFAKNCIMKLFRKLTEKTSVEERDSVVSPLMTGVSNIVDDMIEKTERQCTDVMCFYRRMARNITDDQFENDKTMLVRFILSQLNYQKKQKLYSAGVIRAEVDRFMKMMWNWLVAQAEKHNRGTDRATAAVRQIEAVVEENQAFPKLTEISQSAATPAPVTEETNIREEAGLSGLASLDYWDRLTCQVLASKLVKTITGTWSMDVQGDQAISVLTEALWAEMEGSKVRVGLSMVNVRKMVKKVHKKLSKKLEIELIKFTIVQDPKVLTHIIEAFKEELIPKQKSGVKGFFKSVFKPFTRIFKRD</sequence>
<evidence type="ECO:0000256" key="1">
    <source>
        <dbReference type="SAM" id="MobiDB-lite"/>
    </source>
</evidence>
<evidence type="ECO:0000313" key="2">
    <source>
        <dbReference type="EMBL" id="CAJ1059477.1"/>
    </source>
</evidence>
<accession>A0AAV1FGF7</accession>
<dbReference type="Proteomes" id="UP001178508">
    <property type="component" value="Chromosome 7"/>
</dbReference>
<keyword evidence="3" id="KW-1185">Reference proteome</keyword>
<dbReference type="EMBL" id="OY660870">
    <property type="protein sequence ID" value="CAJ1059477.1"/>
    <property type="molecule type" value="Genomic_DNA"/>
</dbReference>
<evidence type="ECO:0000313" key="3">
    <source>
        <dbReference type="Proteomes" id="UP001178508"/>
    </source>
</evidence>
<proteinExistence type="predicted"/>
<reference evidence="2" key="1">
    <citation type="submission" date="2023-08" db="EMBL/GenBank/DDBJ databases">
        <authorList>
            <person name="Alioto T."/>
            <person name="Alioto T."/>
            <person name="Gomez Garrido J."/>
        </authorList>
    </citation>
    <scope>NUCLEOTIDE SEQUENCE</scope>
</reference>
<protein>
    <submittedName>
        <fullName evidence="2">Uncharacterized protein LOC117810083 isoform X1</fullName>
    </submittedName>
</protein>